<gene>
    <name evidence="1" type="ORF">AB0I48_02205</name>
</gene>
<accession>A0ABV3FLS3</accession>
<sequence>MNLTSTLRTVVELDGTDYTLDPSLGGFAVVYTYDGGERGLYTYIEYYNDPSFAEINAEDAADIVREHDTLAAKLTAAQLAQYIDGDRLLASELVRL</sequence>
<keyword evidence="2" id="KW-1185">Reference proteome</keyword>
<name>A0ABV3FLS3_9NOCA</name>
<dbReference type="RefSeq" id="WP_355089308.1">
    <property type="nucleotide sequence ID" value="NZ_JBEXKW010000060.1"/>
</dbReference>
<comment type="caution">
    <text evidence="1">The sequence shown here is derived from an EMBL/GenBank/DDBJ whole genome shotgun (WGS) entry which is preliminary data.</text>
</comment>
<evidence type="ECO:0000313" key="2">
    <source>
        <dbReference type="Proteomes" id="UP001551695"/>
    </source>
</evidence>
<reference evidence="1 2" key="1">
    <citation type="submission" date="2024-06" db="EMBL/GenBank/DDBJ databases">
        <title>The Natural Products Discovery Center: Release of the First 8490 Sequenced Strains for Exploring Actinobacteria Biosynthetic Diversity.</title>
        <authorList>
            <person name="Kalkreuter E."/>
            <person name="Kautsar S.A."/>
            <person name="Yang D."/>
            <person name="Bader C.D."/>
            <person name="Teijaro C.N."/>
            <person name="Fluegel L."/>
            <person name="Davis C.M."/>
            <person name="Simpson J.R."/>
            <person name="Lauterbach L."/>
            <person name="Steele A.D."/>
            <person name="Gui C."/>
            <person name="Meng S."/>
            <person name="Li G."/>
            <person name="Viehrig K."/>
            <person name="Ye F."/>
            <person name="Su P."/>
            <person name="Kiefer A.F."/>
            <person name="Nichols A."/>
            <person name="Cepeda A.J."/>
            <person name="Yan W."/>
            <person name="Fan B."/>
            <person name="Jiang Y."/>
            <person name="Adhikari A."/>
            <person name="Zheng C.-J."/>
            <person name="Schuster L."/>
            <person name="Cowan T.M."/>
            <person name="Smanski M.J."/>
            <person name="Chevrette M.G."/>
            <person name="De Carvalho L.P.S."/>
            <person name="Shen B."/>
        </authorList>
    </citation>
    <scope>NUCLEOTIDE SEQUENCE [LARGE SCALE GENOMIC DNA]</scope>
    <source>
        <strain evidence="1 2">NPDC050403</strain>
    </source>
</reference>
<dbReference type="EMBL" id="JBFAKC010000001">
    <property type="protein sequence ID" value="MEV0706356.1"/>
    <property type="molecule type" value="Genomic_DNA"/>
</dbReference>
<organism evidence="1 2">
    <name type="scientific">Nocardia aurea</name>
    <dbReference type="NCBI Taxonomy" id="2144174"/>
    <lineage>
        <taxon>Bacteria</taxon>
        <taxon>Bacillati</taxon>
        <taxon>Actinomycetota</taxon>
        <taxon>Actinomycetes</taxon>
        <taxon>Mycobacteriales</taxon>
        <taxon>Nocardiaceae</taxon>
        <taxon>Nocardia</taxon>
    </lineage>
</organism>
<protein>
    <submittedName>
        <fullName evidence="1">Uncharacterized protein</fullName>
    </submittedName>
</protein>
<dbReference type="Proteomes" id="UP001551695">
    <property type="component" value="Unassembled WGS sequence"/>
</dbReference>
<evidence type="ECO:0000313" key="1">
    <source>
        <dbReference type="EMBL" id="MEV0706356.1"/>
    </source>
</evidence>
<proteinExistence type="predicted"/>